<accession>A0A0F9JZ85</accession>
<proteinExistence type="predicted"/>
<comment type="caution">
    <text evidence="2">The sequence shown here is derived from an EMBL/GenBank/DDBJ whole genome shotgun (WGS) entry which is preliminary data.</text>
</comment>
<evidence type="ECO:0000313" key="2">
    <source>
        <dbReference type="EMBL" id="KKM15193.1"/>
    </source>
</evidence>
<sequence length="325" mass="37595">GEVFELDDEEKRIRKKFTLSLEQLKWRRGKITEFETIAAGTTDPAKIGLTPLELFQQEYPCEPIEAFLTTGRPVFDRQQLKWYKDNRCCEPEKVGYLAENRQGKTEIDENPAGYVSIWEKPISGEGYIIGADFAEGLGTGDFTSFHVMRQTNKKIVATWWGHMDAGLAAEQLEMFGYYYNKAFLVPECNNQGLVACIYLQNAAYPRIYMRKTMGKRHDKEREEVGFQTNTATKPVLINHLIAEIRDKTSDIPCRKTIDECFRYVRNDKGQFGAQPGSHDDRVISLALCEEGHRHAPKMYGRHKPDRQKRQRRERKKTQASEYTGY</sequence>
<feature type="region of interest" description="Disordered" evidence="1">
    <location>
        <begin position="294"/>
        <end position="325"/>
    </location>
</feature>
<dbReference type="AlphaFoldDB" id="A0A0F9JZ85"/>
<protein>
    <recommendedName>
        <fullName evidence="3">Terminase large subunit gp17-like C-terminal domain-containing protein</fullName>
    </recommendedName>
</protein>
<organism evidence="2">
    <name type="scientific">marine sediment metagenome</name>
    <dbReference type="NCBI Taxonomy" id="412755"/>
    <lineage>
        <taxon>unclassified sequences</taxon>
        <taxon>metagenomes</taxon>
        <taxon>ecological metagenomes</taxon>
    </lineage>
</organism>
<evidence type="ECO:0008006" key="3">
    <source>
        <dbReference type="Google" id="ProtNLM"/>
    </source>
</evidence>
<dbReference type="EMBL" id="LAZR01014964">
    <property type="protein sequence ID" value="KKM15193.1"/>
    <property type="molecule type" value="Genomic_DNA"/>
</dbReference>
<gene>
    <name evidence="2" type="ORF">LCGC14_1698520</name>
</gene>
<name>A0A0F9JZ85_9ZZZZ</name>
<dbReference type="Gene3D" id="3.30.420.240">
    <property type="match status" value="1"/>
</dbReference>
<evidence type="ECO:0000256" key="1">
    <source>
        <dbReference type="SAM" id="MobiDB-lite"/>
    </source>
</evidence>
<feature type="compositionally biased region" description="Basic residues" evidence="1">
    <location>
        <begin position="294"/>
        <end position="317"/>
    </location>
</feature>
<reference evidence="2" key="1">
    <citation type="journal article" date="2015" name="Nature">
        <title>Complex archaea that bridge the gap between prokaryotes and eukaryotes.</title>
        <authorList>
            <person name="Spang A."/>
            <person name="Saw J.H."/>
            <person name="Jorgensen S.L."/>
            <person name="Zaremba-Niedzwiedzka K."/>
            <person name="Martijn J."/>
            <person name="Lind A.E."/>
            <person name="van Eijk R."/>
            <person name="Schleper C."/>
            <person name="Guy L."/>
            <person name="Ettema T.J."/>
        </authorList>
    </citation>
    <scope>NUCLEOTIDE SEQUENCE</scope>
</reference>
<feature type="non-terminal residue" evidence="2">
    <location>
        <position position="1"/>
    </location>
</feature>